<comment type="caution">
    <text evidence="1">The sequence shown here is derived from an EMBL/GenBank/DDBJ whole genome shotgun (WGS) entry which is preliminary data.</text>
</comment>
<organism evidence="1 2">
    <name type="scientific">Flavobacterium endophyticum</name>
    <dbReference type="NCBI Taxonomy" id="1540163"/>
    <lineage>
        <taxon>Bacteria</taxon>
        <taxon>Pseudomonadati</taxon>
        <taxon>Bacteroidota</taxon>
        <taxon>Flavobacteriia</taxon>
        <taxon>Flavobacteriales</taxon>
        <taxon>Flavobacteriaceae</taxon>
        <taxon>Flavobacterium</taxon>
    </lineage>
</organism>
<dbReference type="RefSeq" id="WP_121375157.1">
    <property type="nucleotide sequence ID" value="NZ_RBLC01000001.1"/>
</dbReference>
<name>A0A495ML38_9FLAO</name>
<evidence type="ECO:0000313" key="1">
    <source>
        <dbReference type="EMBL" id="RKS25782.1"/>
    </source>
</evidence>
<protein>
    <submittedName>
        <fullName evidence="1">Uncharacterized protein</fullName>
    </submittedName>
</protein>
<keyword evidence="2" id="KW-1185">Reference proteome</keyword>
<proteinExistence type="predicted"/>
<dbReference type="OrthoDB" id="1164322at2"/>
<dbReference type="Proteomes" id="UP000277579">
    <property type="component" value="Unassembled WGS sequence"/>
</dbReference>
<reference evidence="1 2" key="1">
    <citation type="submission" date="2018-10" db="EMBL/GenBank/DDBJ databases">
        <title>Genomic Encyclopedia of Archaeal and Bacterial Type Strains, Phase II (KMG-II): from individual species to whole genera.</title>
        <authorList>
            <person name="Goeker M."/>
        </authorList>
    </citation>
    <scope>NUCLEOTIDE SEQUENCE [LARGE SCALE GENOMIC DNA]</scope>
    <source>
        <strain evidence="1 2">DSM 29537</strain>
    </source>
</reference>
<evidence type="ECO:0000313" key="2">
    <source>
        <dbReference type="Proteomes" id="UP000277579"/>
    </source>
</evidence>
<dbReference type="EMBL" id="RBLC01000001">
    <property type="protein sequence ID" value="RKS25782.1"/>
    <property type="molecule type" value="Genomic_DNA"/>
</dbReference>
<sequence length="73" mass="8179">MLKDILNLNSVQKLDKQQQKDTVGGDLGPFFERCSYDNASAAQYGCPVQPMDGSWQQATCHYVCVPGGRWVRQ</sequence>
<accession>A0A495ML38</accession>
<dbReference type="AlphaFoldDB" id="A0A495ML38"/>
<gene>
    <name evidence="1" type="ORF">CLV94_0826</name>
</gene>